<dbReference type="SUPFAM" id="SSF88946">
    <property type="entry name" value="Sigma2 domain of RNA polymerase sigma factors"/>
    <property type="match status" value="1"/>
</dbReference>
<feature type="domain" description="RNA polymerase sigma factor 70 region 4 type 2" evidence="6">
    <location>
        <begin position="112"/>
        <end position="163"/>
    </location>
</feature>
<evidence type="ECO:0000256" key="2">
    <source>
        <dbReference type="ARBA" id="ARBA00023015"/>
    </source>
</evidence>
<dbReference type="CDD" id="cd06171">
    <property type="entry name" value="Sigma70_r4"/>
    <property type="match status" value="1"/>
</dbReference>
<keyword evidence="3" id="KW-0731">Sigma factor</keyword>
<evidence type="ECO:0000256" key="4">
    <source>
        <dbReference type="ARBA" id="ARBA00023163"/>
    </source>
</evidence>
<protein>
    <submittedName>
        <fullName evidence="7">RNA polymerase sigma factor</fullName>
    </submittedName>
</protein>
<evidence type="ECO:0000313" key="8">
    <source>
        <dbReference type="Proteomes" id="UP000245624"/>
    </source>
</evidence>
<evidence type="ECO:0000259" key="5">
    <source>
        <dbReference type="Pfam" id="PF04542"/>
    </source>
</evidence>
<dbReference type="Proteomes" id="UP000245624">
    <property type="component" value="Unassembled WGS sequence"/>
</dbReference>
<dbReference type="PANTHER" id="PTHR43133:SF60">
    <property type="entry name" value="RNA POLYMERASE SIGMA FACTOR SIGV"/>
    <property type="match status" value="1"/>
</dbReference>
<proteinExistence type="inferred from homology"/>
<dbReference type="OrthoDB" id="306910at2"/>
<keyword evidence="8" id="KW-1185">Reference proteome</keyword>
<gene>
    <name evidence="7" type="ORF">DLJ74_20220</name>
</gene>
<dbReference type="Pfam" id="PF04542">
    <property type="entry name" value="Sigma70_r2"/>
    <property type="match status" value="1"/>
</dbReference>
<reference evidence="7 8" key="1">
    <citation type="submission" date="2018-05" db="EMBL/GenBank/DDBJ databases">
        <title>Genomic analysis of Gracilibacillus dipsosauri DD1 reveals novel features of a salt-tolerant amylase.</title>
        <authorList>
            <person name="Deutch C.E."/>
            <person name="Yang S."/>
        </authorList>
    </citation>
    <scope>NUCLEOTIDE SEQUENCE [LARGE SCALE GENOMIC DNA]</scope>
    <source>
        <strain evidence="7 8">DD1</strain>
    </source>
</reference>
<dbReference type="InterPro" id="IPR013324">
    <property type="entry name" value="RNA_pol_sigma_r3/r4-like"/>
</dbReference>
<keyword evidence="4" id="KW-0804">Transcription</keyword>
<dbReference type="RefSeq" id="WP_109985841.1">
    <property type="nucleotide sequence ID" value="NZ_QGTD01000021.1"/>
</dbReference>
<evidence type="ECO:0000313" key="7">
    <source>
        <dbReference type="EMBL" id="PWU66734.1"/>
    </source>
</evidence>
<dbReference type="PANTHER" id="PTHR43133">
    <property type="entry name" value="RNA POLYMERASE ECF-TYPE SIGMA FACTO"/>
    <property type="match status" value="1"/>
</dbReference>
<dbReference type="InterPro" id="IPR039425">
    <property type="entry name" value="RNA_pol_sigma-70-like"/>
</dbReference>
<keyword evidence="2" id="KW-0805">Transcription regulation</keyword>
<dbReference type="AlphaFoldDB" id="A0A317KUA1"/>
<dbReference type="EMBL" id="QGTD01000021">
    <property type="protein sequence ID" value="PWU66734.1"/>
    <property type="molecule type" value="Genomic_DNA"/>
</dbReference>
<comment type="similarity">
    <text evidence="1">Belongs to the sigma-70 factor family. ECF subfamily.</text>
</comment>
<dbReference type="Pfam" id="PF08281">
    <property type="entry name" value="Sigma70_r4_2"/>
    <property type="match status" value="1"/>
</dbReference>
<dbReference type="Gene3D" id="1.10.1740.10">
    <property type="match status" value="1"/>
</dbReference>
<dbReference type="InterPro" id="IPR036388">
    <property type="entry name" value="WH-like_DNA-bd_sf"/>
</dbReference>
<dbReference type="InterPro" id="IPR007627">
    <property type="entry name" value="RNA_pol_sigma70_r2"/>
</dbReference>
<name>A0A317KUA1_9BACI</name>
<dbReference type="InterPro" id="IPR014284">
    <property type="entry name" value="RNA_pol_sigma-70_dom"/>
</dbReference>
<dbReference type="GO" id="GO:0003677">
    <property type="term" value="F:DNA binding"/>
    <property type="evidence" value="ECO:0007669"/>
    <property type="project" value="InterPro"/>
</dbReference>
<evidence type="ECO:0000256" key="1">
    <source>
        <dbReference type="ARBA" id="ARBA00010641"/>
    </source>
</evidence>
<dbReference type="SUPFAM" id="SSF88659">
    <property type="entry name" value="Sigma3 and sigma4 domains of RNA polymerase sigma factors"/>
    <property type="match status" value="1"/>
</dbReference>
<dbReference type="InterPro" id="IPR013249">
    <property type="entry name" value="RNA_pol_sigma70_r4_t2"/>
</dbReference>
<sequence>MEVLDHNKYQHLLNQLYEAYHNDIFQYVFFMLGDYNQARDIMQDTFLQAYHHLQTFQGENYKGWLSRIARNLTIDYVRKQRPIAYFLEVGSTSNINESSPEQIAMMNESEKELYLALSNLKHHYRDVIVLRKIKELSIKETSYILGWSENKVKVNLFRGMKALKKELNKVGYIHE</sequence>
<organism evidence="7 8">
    <name type="scientific">Gracilibacillus dipsosauri</name>
    <dbReference type="NCBI Taxonomy" id="178340"/>
    <lineage>
        <taxon>Bacteria</taxon>
        <taxon>Bacillati</taxon>
        <taxon>Bacillota</taxon>
        <taxon>Bacilli</taxon>
        <taxon>Bacillales</taxon>
        <taxon>Bacillaceae</taxon>
        <taxon>Gracilibacillus</taxon>
    </lineage>
</organism>
<dbReference type="InterPro" id="IPR013325">
    <property type="entry name" value="RNA_pol_sigma_r2"/>
</dbReference>
<evidence type="ECO:0000259" key="6">
    <source>
        <dbReference type="Pfam" id="PF08281"/>
    </source>
</evidence>
<comment type="caution">
    <text evidence="7">The sequence shown here is derived from an EMBL/GenBank/DDBJ whole genome shotgun (WGS) entry which is preliminary data.</text>
</comment>
<evidence type="ECO:0000256" key="3">
    <source>
        <dbReference type="ARBA" id="ARBA00023082"/>
    </source>
</evidence>
<feature type="domain" description="RNA polymerase sigma-70 region 2" evidence="5">
    <location>
        <begin position="16"/>
        <end position="81"/>
    </location>
</feature>
<dbReference type="GO" id="GO:0006352">
    <property type="term" value="P:DNA-templated transcription initiation"/>
    <property type="evidence" value="ECO:0007669"/>
    <property type="project" value="InterPro"/>
</dbReference>
<dbReference type="Gene3D" id="1.10.10.10">
    <property type="entry name" value="Winged helix-like DNA-binding domain superfamily/Winged helix DNA-binding domain"/>
    <property type="match status" value="1"/>
</dbReference>
<dbReference type="NCBIfam" id="TIGR02937">
    <property type="entry name" value="sigma70-ECF"/>
    <property type="match status" value="1"/>
</dbReference>
<dbReference type="GO" id="GO:0016987">
    <property type="term" value="F:sigma factor activity"/>
    <property type="evidence" value="ECO:0007669"/>
    <property type="project" value="UniProtKB-KW"/>
</dbReference>
<accession>A0A317KUA1</accession>